<evidence type="ECO:0000256" key="2">
    <source>
        <dbReference type="ARBA" id="ARBA00022481"/>
    </source>
</evidence>
<dbReference type="SUPFAM" id="SSF55144">
    <property type="entry name" value="LigT-like"/>
    <property type="match status" value="1"/>
</dbReference>
<evidence type="ECO:0000256" key="8">
    <source>
        <dbReference type="ARBA" id="ARBA00023289"/>
    </source>
</evidence>
<keyword evidence="2" id="KW-0488">Methylation</keyword>
<dbReference type="GO" id="GO:0016020">
    <property type="term" value="C:membrane"/>
    <property type="evidence" value="ECO:0007669"/>
    <property type="project" value="UniProtKB-SubCell"/>
</dbReference>
<dbReference type="PANTHER" id="PTHR10156">
    <property type="entry name" value="2',3'-CYCLIC-NUCLEOTIDE 3'-PHOSPHODIESTERASE"/>
    <property type="match status" value="1"/>
</dbReference>
<dbReference type="GO" id="GO:0005737">
    <property type="term" value="C:cytoplasm"/>
    <property type="evidence" value="ECO:0007669"/>
    <property type="project" value="TreeGrafter"/>
</dbReference>
<dbReference type="GO" id="GO:0003723">
    <property type="term" value="F:RNA binding"/>
    <property type="evidence" value="ECO:0007669"/>
    <property type="project" value="UniProtKB-KW"/>
</dbReference>
<keyword evidence="4" id="KW-0378">Hydrolase</keyword>
<dbReference type="Pfam" id="PF05881">
    <property type="entry name" value="CNPase"/>
    <property type="match status" value="1"/>
</dbReference>
<feature type="domain" description="Cyclic nucleotide phosphodiesterase catalytic" evidence="9">
    <location>
        <begin position="49"/>
        <end position="238"/>
    </location>
</feature>
<dbReference type="InterPro" id="IPR009097">
    <property type="entry name" value="Cyclic_Pdiesterase"/>
</dbReference>
<name>A0A3P7NUJ7_DIBLA</name>
<keyword evidence="5" id="KW-0694">RNA-binding</keyword>
<dbReference type="OrthoDB" id="3231855at2759"/>
<keyword evidence="7" id="KW-0449">Lipoprotein</keyword>
<accession>A0A3P7NUJ7</accession>
<reference evidence="10 11" key="1">
    <citation type="submission" date="2018-11" db="EMBL/GenBank/DDBJ databases">
        <authorList>
            <consortium name="Pathogen Informatics"/>
        </authorList>
    </citation>
    <scope>NUCLEOTIDE SEQUENCE [LARGE SCALE GENOMIC DNA]</scope>
</reference>
<evidence type="ECO:0000256" key="1">
    <source>
        <dbReference type="ARBA" id="ARBA00004635"/>
    </source>
</evidence>
<evidence type="ECO:0000256" key="6">
    <source>
        <dbReference type="ARBA" id="ARBA00023136"/>
    </source>
</evidence>
<evidence type="ECO:0000259" key="9">
    <source>
        <dbReference type="Pfam" id="PF05881"/>
    </source>
</evidence>
<protein>
    <recommendedName>
        <fullName evidence="9">Cyclic nucleotide phosphodiesterase catalytic domain-containing protein</fullName>
    </recommendedName>
</protein>
<dbReference type="Gene3D" id="3.90.1740.10">
    <property type="entry name" value="2',3'-cyclic nucleotide 3'-phosphodiesterase superfamily"/>
    <property type="match status" value="1"/>
</dbReference>
<dbReference type="GO" id="GO:0009214">
    <property type="term" value="P:cyclic nucleotide catabolic process"/>
    <property type="evidence" value="ECO:0007669"/>
    <property type="project" value="InterPro"/>
</dbReference>
<dbReference type="AlphaFoldDB" id="A0A3P7NUJ7"/>
<keyword evidence="8" id="KW-0636">Prenylation</keyword>
<evidence type="ECO:0000313" key="11">
    <source>
        <dbReference type="Proteomes" id="UP000281553"/>
    </source>
</evidence>
<evidence type="ECO:0000313" key="10">
    <source>
        <dbReference type="EMBL" id="VDN41083.1"/>
    </source>
</evidence>
<keyword evidence="3" id="KW-0597">Phosphoprotein</keyword>
<evidence type="ECO:0000256" key="4">
    <source>
        <dbReference type="ARBA" id="ARBA00022801"/>
    </source>
</evidence>
<dbReference type="PANTHER" id="PTHR10156:SF0">
    <property type="entry name" value="2',3'-CYCLIC-NUCLEOTIDE 3'-PHOSPHODIESTERASE"/>
    <property type="match status" value="1"/>
</dbReference>
<organism evidence="10 11">
    <name type="scientific">Dibothriocephalus latus</name>
    <name type="common">Fish tapeworm</name>
    <name type="synonym">Diphyllobothrium latum</name>
    <dbReference type="NCBI Taxonomy" id="60516"/>
    <lineage>
        <taxon>Eukaryota</taxon>
        <taxon>Metazoa</taxon>
        <taxon>Spiralia</taxon>
        <taxon>Lophotrochozoa</taxon>
        <taxon>Platyhelminthes</taxon>
        <taxon>Cestoda</taxon>
        <taxon>Eucestoda</taxon>
        <taxon>Diphyllobothriidea</taxon>
        <taxon>Diphyllobothriidae</taxon>
        <taxon>Dibothriocephalus</taxon>
    </lineage>
</organism>
<dbReference type="GO" id="GO:0004113">
    <property type="term" value="F:2',3'-cyclic-nucleotide 3'-phosphodiesterase activity"/>
    <property type="evidence" value="ECO:0007669"/>
    <property type="project" value="InterPro"/>
</dbReference>
<keyword evidence="11" id="KW-1185">Reference proteome</keyword>
<comment type="subcellular location">
    <subcellularLocation>
        <location evidence="1">Membrane</location>
        <topology evidence="1">Lipid-anchor</topology>
    </subcellularLocation>
</comment>
<dbReference type="Proteomes" id="UP000281553">
    <property type="component" value="Unassembled WGS sequence"/>
</dbReference>
<keyword evidence="6" id="KW-0472">Membrane</keyword>
<gene>
    <name evidence="10" type="ORF">DILT_LOCUS18439</name>
</gene>
<dbReference type="InterPro" id="IPR047325">
    <property type="entry name" value="CNPase_cat"/>
</dbReference>
<sequence length="271" mass="29973">MENDYNVLLVVAQTPGFMAPQVRTLLHSGAQDLPAGLEEKLPSLAPVYPLYYGWFWPPRCNCNDKCCSESDLWTVEPSKETADLSAVNPLFGKLPPANEGYPAPTRPHVTSYYSNYGAQPGAKEYADLLIVNEALLGRVDTLSVLGLMVSKRTIGARLELESAMLPFWRQDDSARVEGSLGGDWPSRPVGSRAHATLALAKGVEAVETGFDTMRVFDAEARGYPDTKRTEVADGIIYDITMPSKGTGEPEHMFYYEFKTPLTPRVMYTSFY</sequence>
<evidence type="ECO:0000256" key="5">
    <source>
        <dbReference type="ARBA" id="ARBA00022884"/>
    </source>
</evidence>
<evidence type="ECO:0000256" key="7">
    <source>
        <dbReference type="ARBA" id="ARBA00023288"/>
    </source>
</evidence>
<proteinExistence type="predicted"/>
<dbReference type="EMBL" id="UYRU01100381">
    <property type="protein sequence ID" value="VDN41083.1"/>
    <property type="molecule type" value="Genomic_DNA"/>
</dbReference>
<dbReference type="InterPro" id="IPR008431">
    <property type="entry name" value="CNPase"/>
</dbReference>
<evidence type="ECO:0000256" key="3">
    <source>
        <dbReference type="ARBA" id="ARBA00022553"/>
    </source>
</evidence>